<evidence type="ECO:0000313" key="3">
    <source>
        <dbReference type="Proteomes" id="UP000829685"/>
    </source>
</evidence>
<keyword evidence="3" id="KW-1185">Reference proteome</keyword>
<proteinExistence type="predicted"/>
<organism evidence="2 3">
    <name type="scientific">Neoarthrinium moseri</name>
    <dbReference type="NCBI Taxonomy" id="1658444"/>
    <lineage>
        <taxon>Eukaryota</taxon>
        <taxon>Fungi</taxon>
        <taxon>Dikarya</taxon>
        <taxon>Ascomycota</taxon>
        <taxon>Pezizomycotina</taxon>
        <taxon>Sordariomycetes</taxon>
        <taxon>Xylariomycetidae</taxon>
        <taxon>Amphisphaeriales</taxon>
        <taxon>Apiosporaceae</taxon>
        <taxon>Neoarthrinium</taxon>
    </lineage>
</organism>
<evidence type="ECO:0000313" key="2">
    <source>
        <dbReference type="EMBL" id="KAI1880016.1"/>
    </source>
</evidence>
<gene>
    <name evidence="2" type="ORF">JX265_001637</name>
</gene>
<accession>A0A9P9WVY4</accession>
<name>A0A9P9WVY4_9PEZI</name>
<dbReference type="AlphaFoldDB" id="A0A9P9WVY4"/>
<protein>
    <submittedName>
        <fullName evidence="2">Uncharacterized protein</fullName>
    </submittedName>
</protein>
<sequence>MHTKLEKHYEHVAAHFESGGSKPDWMHSNVIYGLLHQPAVLDAWRELITRKQSKFNGHQPMFSWNLDNTGRQQGYVENESQGQLQDFLEFFDGSSEQAQRIAQCAWGHCHVVLKPKSTEEAVPARGQSNPPSQDQCSLSRQVTITSQSRGLRRVASTSLMPVSRQPTRRVASTDFREHMQGMQYTSPVEQGNPYQQSFMAPPQSIPSQHHQISPQQLQVEPMQMNPRPLSLDKELPPAPLVPSPMDSTPMDVDYNMFGGDTNEQLLKPEMQVQDWQSFSSAQSFSDTQSFSSALMEEQAMVAQAHNMAAQSQGFSMSWEDLNHYGAQHHRGNM</sequence>
<feature type="region of interest" description="Disordered" evidence="1">
    <location>
        <begin position="120"/>
        <end position="140"/>
    </location>
</feature>
<dbReference type="EMBL" id="JAFIMR010000003">
    <property type="protein sequence ID" value="KAI1880016.1"/>
    <property type="molecule type" value="Genomic_DNA"/>
</dbReference>
<comment type="caution">
    <text evidence="2">The sequence shown here is derived from an EMBL/GenBank/DDBJ whole genome shotgun (WGS) entry which is preliminary data.</text>
</comment>
<dbReference type="Proteomes" id="UP000829685">
    <property type="component" value="Unassembled WGS sequence"/>
</dbReference>
<evidence type="ECO:0000256" key="1">
    <source>
        <dbReference type="SAM" id="MobiDB-lite"/>
    </source>
</evidence>
<reference evidence="2" key="1">
    <citation type="submission" date="2021-03" db="EMBL/GenBank/DDBJ databases">
        <title>Revisited historic fungal species revealed as producer of novel bioactive compounds through whole genome sequencing and comparative genomics.</title>
        <authorList>
            <person name="Vignolle G.A."/>
            <person name="Hochenegger N."/>
            <person name="Mach R.L."/>
            <person name="Mach-Aigner A.R."/>
            <person name="Javad Rahimi M."/>
            <person name="Salim K.A."/>
            <person name="Chan C.M."/>
            <person name="Lim L.B.L."/>
            <person name="Cai F."/>
            <person name="Druzhinina I.S."/>
            <person name="U'Ren J.M."/>
            <person name="Derntl C."/>
        </authorList>
    </citation>
    <scope>NUCLEOTIDE SEQUENCE</scope>
    <source>
        <strain evidence="2">TUCIM 5799</strain>
    </source>
</reference>
<feature type="compositionally biased region" description="Polar residues" evidence="1">
    <location>
        <begin position="126"/>
        <end position="140"/>
    </location>
</feature>